<name>A0ABT7IF73_9GAMM</name>
<dbReference type="EMBL" id="JASSVS010000007">
    <property type="protein sequence ID" value="MDL0432330.1"/>
    <property type="molecule type" value="Genomic_DNA"/>
</dbReference>
<keyword evidence="2" id="KW-1185">Reference proteome</keyword>
<evidence type="ECO:0000313" key="1">
    <source>
        <dbReference type="EMBL" id="MDL0432330.1"/>
    </source>
</evidence>
<organism evidence="1 2">
    <name type="scientific">Marinobacter azerbaijanicus</name>
    <dbReference type="NCBI Taxonomy" id="3050455"/>
    <lineage>
        <taxon>Bacteria</taxon>
        <taxon>Pseudomonadati</taxon>
        <taxon>Pseudomonadota</taxon>
        <taxon>Gammaproteobacteria</taxon>
        <taxon>Pseudomonadales</taxon>
        <taxon>Marinobacteraceae</taxon>
        <taxon>Marinobacter</taxon>
    </lineage>
</organism>
<proteinExistence type="predicted"/>
<reference evidence="1 2" key="1">
    <citation type="submission" date="2023-06" db="EMBL/GenBank/DDBJ databases">
        <title>Marinobacter azerbaijanicus a moderately halophilic, isolated from Urmia Lake in Azerbaijan region of Iran.</title>
        <authorList>
            <person name="Sanchez-Porro C."/>
            <person name="Aghdam E.M."/>
            <person name="Saheb S.M."/>
            <person name="Tarhriz V."/>
            <person name="Kazemi E."/>
            <person name="Ammozegar M.A."/>
            <person name="Ventosa A."/>
            <person name="Hejazi M.S."/>
        </authorList>
    </citation>
    <scope>NUCLEOTIDE SEQUENCE [LARGE SCALE GENOMIC DNA]</scope>
    <source>
        <strain evidence="1 2">TBZ242</strain>
    </source>
</reference>
<comment type="caution">
    <text evidence="1">The sequence shown here is derived from an EMBL/GenBank/DDBJ whole genome shotgun (WGS) entry which is preliminary data.</text>
</comment>
<dbReference type="Proteomes" id="UP001227964">
    <property type="component" value="Unassembled WGS sequence"/>
</dbReference>
<gene>
    <name evidence="1" type="ORF">QPM17_14390</name>
</gene>
<accession>A0ABT7IF73</accession>
<dbReference type="RefSeq" id="WP_285391511.1">
    <property type="nucleotide sequence ID" value="NZ_JASSVS010000007.1"/>
</dbReference>
<protein>
    <submittedName>
        <fullName evidence="1">Uncharacterized protein</fullName>
    </submittedName>
</protein>
<evidence type="ECO:0000313" key="2">
    <source>
        <dbReference type="Proteomes" id="UP001227964"/>
    </source>
</evidence>
<sequence length="97" mass="11215">MRSDLMLLEAAPLTRLIPSERRTIRNMASSLCVAMGITREDHHLVAILGLGGERCNQEAMESWVYRELVKQNLEAGQDTLALLIHRLEHLEMQWRYN</sequence>